<protein>
    <submittedName>
        <fullName evidence="1">GLPGLI family protein</fullName>
    </submittedName>
</protein>
<dbReference type="STRING" id="238.BBD35_14250"/>
<dbReference type="Pfam" id="PF09697">
    <property type="entry name" value="Porph_ging"/>
    <property type="match status" value="1"/>
</dbReference>
<evidence type="ECO:0000313" key="1">
    <source>
        <dbReference type="EMBL" id="OOH96252.1"/>
    </source>
</evidence>
<dbReference type="NCBIfam" id="TIGR01200">
    <property type="entry name" value="GLPGLI"/>
    <property type="match status" value="1"/>
</dbReference>
<reference evidence="1 2" key="1">
    <citation type="submission" date="2016-11" db="EMBL/GenBank/DDBJ databases">
        <title>Genome sequence and comparative genomic analysis of clinical strain Elizabethkingia meningoseptica 61421 PRCM.</title>
        <authorList>
            <person name="Wang M."/>
            <person name="Hu S."/>
            <person name="Cao L."/>
            <person name="Jiang T."/>
            <person name="Zhou Y."/>
            <person name="Ming D."/>
        </authorList>
    </citation>
    <scope>NUCLEOTIDE SEQUENCE [LARGE SCALE GENOMIC DNA]</scope>
    <source>
        <strain evidence="1 2">61421 PRCM</strain>
    </source>
</reference>
<dbReference type="RefSeq" id="WP_069214819.1">
    <property type="nucleotide sequence ID" value="NZ_CP016378.1"/>
</dbReference>
<organism evidence="1 2">
    <name type="scientific">Elizabethkingia meningoseptica</name>
    <name type="common">Chryseobacterium meningosepticum</name>
    <dbReference type="NCBI Taxonomy" id="238"/>
    <lineage>
        <taxon>Bacteria</taxon>
        <taxon>Pseudomonadati</taxon>
        <taxon>Bacteroidota</taxon>
        <taxon>Flavobacteriia</taxon>
        <taxon>Flavobacteriales</taxon>
        <taxon>Weeksellaceae</taxon>
        <taxon>Elizabethkingia</taxon>
    </lineage>
</organism>
<dbReference type="Proteomes" id="UP000188947">
    <property type="component" value="Unassembled WGS sequence"/>
</dbReference>
<dbReference type="eggNOG" id="ENOG502ZE8Q">
    <property type="taxonomic scope" value="Bacteria"/>
</dbReference>
<name>A0A1V3U1B0_ELIME</name>
<evidence type="ECO:0000313" key="2">
    <source>
        <dbReference type="Proteomes" id="UP000188947"/>
    </source>
</evidence>
<sequence length="282" mass="32464">MKKLFYFLLAGIGILHAQNQKFVYEYKFIPDSTNTSDIKTEITHLEVTPKGSLFYGYVAYKSDSIEKADLEKQLRTTGMVNVKSGMRKGLFRDKILKTYPDFKTMQESNATGKPLKITDDRKIDWKISSDKQKIGNYDTQKATAYFAGRKWTAWFTTEIPIQDGPYKFHGLPGLIVKVEDSNKSHAFELKGVSKLTTPFNEEAVFSRKTIDVPYSQYVKIYKSYRQDPTAQFKQMISSGIISNMKDTSGNPIDVNKMLKEREIKETERLKKDNNILELDLLK</sequence>
<dbReference type="EMBL" id="MPOG01000008">
    <property type="protein sequence ID" value="OOH96252.1"/>
    <property type="molecule type" value="Genomic_DNA"/>
</dbReference>
<dbReference type="AlphaFoldDB" id="A0A1V3U1B0"/>
<accession>A0A1V3U1B0</accession>
<keyword evidence="2" id="KW-1185">Reference proteome</keyword>
<gene>
    <name evidence="1" type="ORF">BMF97_07860</name>
</gene>
<comment type="caution">
    <text evidence="1">The sequence shown here is derived from an EMBL/GenBank/DDBJ whole genome shotgun (WGS) entry which is preliminary data.</text>
</comment>
<dbReference type="OrthoDB" id="1440774at2"/>
<dbReference type="InterPro" id="IPR005901">
    <property type="entry name" value="GLPGLI"/>
</dbReference>
<proteinExistence type="predicted"/>